<keyword evidence="2" id="KW-1185">Reference proteome</keyword>
<evidence type="ECO:0000313" key="1">
    <source>
        <dbReference type="EMBL" id="SEN38348.1"/>
    </source>
</evidence>
<organism evidence="1 2">
    <name type="scientific">Stigmatella aurantiaca</name>
    <dbReference type="NCBI Taxonomy" id="41"/>
    <lineage>
        <taxon>Bacteria</taxon>
        <taxon>Pseudomonadati</taxon>
        <taxon>Myxococcota</taxon>
        <taxon>Myxococcia</taxon>
        <taxon>Myxococcales</taxon>
        <taxon>Cystobacterineae</taxon>
        <taxon>Archangiaceae</taxon>
        <taxon>Stigmatella</taxon>
    </lineage>
</organism>
<evidence type="ECO:0000313" key="2">
    <source>
        <dbReference type="Proteomes" id="UP000182719"/>
    </source>
</evidence>
<accession>A0A1H8G4X2</accession>
<dbReference type="AlphaFoldDB" id="A0A1H8G4X2"/>
<proteinExistence type="predicted"/>
<reference evidence="2" key="1">
    <citation type="submission" date="2016-10" db="EMBL/GenBank/DDBJ databases">
        <authorList>
            <person name="Varghese N."/>
            <person name="Submissions S."/>
        </authorList>
    </citation>
    <scope>NUCLEOTIDE SEQUENCE [LARGE SCALE GENOMIC DNA]</scope>
    <source>
        <strain evidence="2">DSM 17044</strain>
    </source>
</reference>
<sequence>MEPIPEQFRFLEKKRLEIITDKGDVIPFVLDTEHFDANRKLLFYRGKPQSR</sequence>
<protein>
    <submittedName>
        <fullName evidence="1">Uncharacterized protein</fullName>
    </submittedName>
</protein>
<name>A0A1H8G4X2_STIAU</name>
<dbReference type="EMBL" id="FOAP01000051">
    <property type="protein sequence ID" value="SEN38348.1"/>
    <property type="molecule type" value="Genomic_DNA"/>
</dbReference>
<gene>
    <name evidence="1" type="ORF">SAMN05444354_1512</name>
</gene>
<dbReference type="Proteomes" id="UP000182719">
    <property type="component" value="Unassembled WGS sequence"/>
</dbReference>